<keyword evidence="2" id="KW-0732">Signal</keyword>
<protein>
    <submittedName>
        <fullName evidence="3">Putative secreted protein</fullName>
    </submittedName>
</protein>
<dbReference type="AlphaFoldDB" id="A0A6B0V202"/>
<evidence type="ECO:0000256" key="2">
    <source>
        <dbReference type="SAM" id="SignalP"/>
    </source>
</evidence>
<reference evidence="3" key="1">
    <citation type="submission" date="2019-12" db="EMBL/GenBank/DDBJ databases">
        <title>An insight into the sialome of adult female Ixodes ricinus ticks feeding for 6 days.</title>
        <authorList>
            <person name="Perner J."/>
            <person name="Ribeiro J.M.C."/>
        </authorList>
    </citation>
    <scope>NUCLEOTIDE SEQUENCE</scope>
    <source>
        <strain evidence="3">Semi-engorged</strain>
        <tissue evidence="3">Salivary glands</tissue>
    </source>
</reference>
<organism evidence="3">
    <name type="scientific">Ixodes ricinus</name>
    <name type="common">Common tick</name>
    <name type="synonym">Acarus ricinus</name>
    <dbReference type="NCBI Taxonomy" id="34613"/>
    <lineage>
        <taxon>Eukaryota</taxon>
        <taxon>Metazoa</taxon>
        <taxon>Ecdysozoa</taxon>
        <taxon>Arthropoda</taxon>
        <taxon>Chelicerata</taxon>
        <taxon>Arachnida</taxon>
        <taxon>Acari</taxon>
        <taxon>Parasitiformes</taxon>
        <taxon>Ixodida</taxon>
        <taxon>Ixodoidea</taxon>
        <taxon>Ixodidae</taxon>
        <taxon>Ixodinae</taxon>
        <taxon>Ixodes</taxon>
    </lineage>
</organism>
<feature type="compositionally biased region" description="Low complexity" evidence="1">
    <location>
        <begin position="138"/>
        <end position="149"/>
    </location>
</feature>
<feature type="compositionally biased region" description="Polar residues" evidence="1">
    <location>
        <begin position="86"/>
        <end position="99"/>
    </location>
</feature>
<sequence>MKAAAKLSFFPSLVISLMIIATIKPPSVASAVPGNETVHQGTVLASNSEDGPKTPEQAGRAPQAESPAGGNDTPQNDELAEGREPSATNLKSDKVNASQRFERIPSEEPGDDYGDPDEGADMTDSTELVPTESPDSWTEGTNGTMGENTDSSEETDDADEDSSGSYDNDEAGEEEETFWFDGLAKKRPDADRKEALQSGLNDS</sequence>
<feature type="compositionally biased region" description="Acidic residues" evidence="1">
    <location>
        <begin position="108"/>
        <end position="121"/>
    </location>
</feature>
<feature type="compositionally biased region" description="Basic and acidic residues" evidence="1">
    <location>
        <begin position="183"/>
        <end position="195"/>
    </location>
</feature>
<accession>A0A6B0V202</accession>
<feature type="compositionally biased region" description="Acidic residues" evidence="1">
    <location>
        <begin position="150"/>
        <end position="178"/>
    </location>
</feature>
<evidence type="ECO:0000313" key="3">
    <source>
        <dbReference type="EMBL" id="MXU96049.1"/>
    </source>
</evidence>
<feature type="compositionally biased region" description="Polar residues" evidence="1">
    <location>
        <begin position="37"/>
        <end position="49"/>
    </location>
</feature>
<proteinExistence type="predicted"/>
<feature type="chain" id="PRO_5025616796" evidence="2">
    <location>
        <begin position="30"/>
        <end position="203"/>
    </location>
</feature>
<dbReference type="EMBL" id="GIFC01013966">
    <property type="protein sequence ID" value="MXU96049.1"/>
    <property type="molecule type" value="Transcribed_RNA"/>
</dbReference>
<evidence type="ECO:0000256" key="1">
    <source>
        <dbReference type="SAM" id="MobiDB-lite"/>
    </source>
</evidence>
<feature type="region of interest" description="Disordered" evidence="1">
    <location>
        <begin position="28"/>
        <end position="203"/>
    </location>
</feature>
<name>A0A6B0V202_IXORI</name>
<feature type="signal peptide" evidence="2">
    <location>
        <begin position="1"/>
        <end position="29"/>
    </location>
</feature>
<feature type="compositionally biased region" description="Polar residues" evidence="1">
    <location>
        <begin position="123"/>
        <end position="136"/>
    </location>
</feature>